<dbReference type="InterPro" id="IPR023395">
    <property type="entry name" value="MCP_dom_sf"/>
</dbReference>
<keyword evidence="9" id="KW-0472">Membrane</keyword>
<dbReference type="PANTHER" id="PTHR45635:SF14">
    <property type="entry name" value="ADP_ATP TRANSLOCASE"/>
    <property type="match status" value="1"/>
</dbReference>
<keyword evidence="6" id="KW-0999">Mitochondrion inner membrane</keyword>
<evidence type="ECO:0000256" key="9">
    <source>
        <dbReference type="ARBA" id="ARBA00023136"/>
    </source>
</evidence>
<dbReference type="EMBL" id="BTRK01000004">
    <property type="protein sequence ID" value="GMR50405.1"/>
    <property type="molecule type" value="Genomic_DNA"/>
</dbReference>
<evidence type="ECO:0000313" key="11">
    <source>
        <dbReference type="EMBL" id="GMR50405.1"/>
    </source>
</evidence>
<evidence type="ECO:0000256" key="2">
    <source>
        <dbReference type="ARBA" id="ARBA00006375"/>
    </source>
</evidence>
<keyword evidence="8" id="KW-0496">Mitochondrion</keyword>
<dbReference type="Proteomes" id="UP001328107">
    <property type="component" value="Unassembled WGS sequence"/>
</dbReference>
<gene>
    <name evidence="11" type="ORF">PMAYCL1PPCAC_20600</name>
</gene>
<dbReference type="GO" id="GO:0005743">
    <property type="term" value="C:mitochondrial inner membrane"/>
    <property type="evidence" value="ECO:0007669"/>
    <property type="project" value="UniProtKB-SubCell"/>
</dbReference>
<keyword evidence="12" id="KW-1185">Reference proteome</keyword>
<dbReference type="SUPFAM" id="SSF103506">
    <property type="entry name" value="Mitochondrial carrier"/>
    <property type="match status" value="1"/>
</dbReference>
<dbReference type="AlphaFoldDB" id="A0AAN5CTT4"/>
<keyword evidence="7" id="KW-1133">Transmembrane helix</keyword>
<dbReference type="GO" id="GO:1990544">
    <property type="term" value="P:mitochondrial ATP transmembrane transport"/>
    <property type="evidence" value="ECO:0007669"/>
    <property type="project" value="InterPro"/>
</dbReference>
<feature type="non-terminal residue" evidence="11">
    <location>
        <position position="141"/>
    </location>
</feature>
<comment type="similarity">
    <text evidence="2 10">Belongs to the mitochondrial carrier (TC 2.A.29) family.</text>
</comment>
<comment type="subcellular location">
    <subcellularLocation>
        <location evidence="10">Membrane</location>
        <topology evidence="10">Multi-pass membrane protein</topology>
    </subcellularLocation>
    <subcellularLocation>
        <location evidence="1">Mitochondrion inner membrane</location>
        <topology evidence="1">Multi-pass membrane protein</topology>
    </subcellularLocation>
</comment>
<accession>A0AAN5CTT4</accession>
<comment type="subunit">
    <text evidence="10">Monomer.</text>
</comment>
<feature type="non-terminal residue" evidence="11">
    <location>
        <position position="1"/>
    </location>
</feature>
<comment type="caution">
    <text evidence="11">The sequence shown here is derived from an EMBL/GenBank/DDBJ whole genome shotgun (WGS) entry which is preliminary data.</text>
</comment>
<dbReference type="Gene3D" id="1.50.40.10">
    <property type="entry name" value="Mitochondrial carrier domain"/>
    <property type="match status" value="1"/>
</dbReference>
<dbReference type="GO" id="GO:0005471">
    <property type="term" value="F:ATP:ADP antiporter activity"/>
    <property type="evidence" value="ECO:0007669"/>
    <property type="project" value="UniProtKB-UniRule"/>
</dbReference>
<evidence type="ECO:0000256" key="7">
    <source>
        <dbReference type="ARBA" id="ARBA00022989"/>
    </source>
</evidence>
<evidence type="ECO:0000256" key="3">
    <source>
        <dbReference type="ARBA" id="ARBA00022448"/>
    </source>
</evidence>
<name>A0AAN5CTT4_9BILA</name>
<protein>
    <recommendedName>
        <fullName evidence="10">ADP/ATP translocase</fullName>
    </recommendedName>
    <alternativeName>
        <fullName evidence="10">ADP,ATP carrier protein</fullName>
    </alternativeName>
</protein>
<evidence type="ECO:0000256" key="6">
    <source>
        <dbReference type="ARBA" id="ARBA00022792"/>
    </source>
</evidence>
<keyword evidence="5" id="KW-0677">Repeat</keyword>
<keyword evidence="4" id="KW-0812">Transmembrane</keyword>
<sequence length="141" mass="15477">IDLVSGGAAAAVAMTALSGNITTLARYSPSQALNFAFKEQYKNRFFNKVDKNESFMRFAVGNFLSGGIAGATGLCVFHPLEHRFTRTEVSDVSTSRVRAIREGLGTKTMNSLGMNRGLFAYFPATVVHRTFYFGLYDTLKV</sequence>
<evidence type="ECO:0000256" key="5">
    <source>
        <dbReference type="ARBA" id="ARBA00022737"/>
    </source>
</evidence>
<evidence type="ECO:0000313" key="12">
    <source>
        <dbReference type="Proteomes" id="UP001328107"/>
    </source>
</evidence>
<dbReference type="PANTHER" id="PTHR45635">
    <property type="entry name" value="ADP,ATP CARRIER PROTEIN 1-RELATED-RELATED"/>
    <property type="match status" value="1"/>
</dbReference>
<dbReference type="PRINTS" id="PR00927">
    <property type="entry name" value="ADPTRNSLCASE"/>
</dbReference>
<evidence type="ECO:0000256" key="4">
    <source>
        <dbReference type="ARBA" id="ARBA00022692"/>
    </source>
</evidence>
<comment type="function">
    <text evidence="10">Catalyzes the exchange of ADP and ATP across the membrane.</text>
</comment>
<keyword evidence="3 10" id="KW-0813">Transport</keyword>
<evidence type="ECO:0000256" key="1">
    <source>
        <dbReference type="ARBA" id="ARBA00004448"/>
    </source>
</evidence>
<evidence type="ECO:0000256" key="10">
    <source>
        <dbReference type="RuleBase" id="RU368008"/>
    </source>
</evidence>
<evidence type="ECO:0000256" key="8">
    <source>
        <dbReference type="ARBA" id="ARBA00023128"/>
    </source>
</evidence>
<proteinExistence type="inferred from homology"/>
<dbReference type="GO" id="GO:0140021">
    <property type="term" value="P:mitochondrial ADP transmembrane transport"/>
    <property type="evidence" value="ECO:0007669"/>
    <property type="project" value="InterPro"/>
</dbReference>
<organism evidence="11 12">
    <name type="scientific">Pristionchus mayeri</name>
    <dbReference type="NCBI Taxonomy" id="1317129"/>
    <lineage>
        <taxon>Eukaryota</taxon>
        <taxon>Metazoa</taxon>
        <taxon>Ecdysozoa</taxon>
        <taxon>Nematoda</taxon>
        <taxon>Chromadorea</taxon>
        <taxon>Rhabditida</taxon>
        <taxon>Rhabditina</taxon>
        <taxon>Diplogasteromorpha</taxon>
        <taxon>Diplogasteroidea</taxon>
        <taxon>Neodiplogasteridae</taxon>
        <taxon>Pristionchus</taxon>
    </lineage>
</organism>
<reference evidence="12" key="1">
    <citation type="submission" date="2022-10" db="EMBL/GenBank/DDBJ databases">
        <title>Genome assembly of Pristionchus species.</title>
        <authorList>
            <person name="Yoshida K."/>
            <person name="Sommer R.J."/>
        </authorList>
    </citation>
    <scope>NUCLEOTIDE SEQUENCE [LARGE SCALE GENOMIC DNA]</scope>
    <source>
        <strain evidence="12">RS5460</strain>
    </source>
</reference>
<dbReference type="InterPro" id="IPR002113">
    <property type="entry name" value="ADT_euk_type"/>
</dbReference>